<protein>
    <recommendedName>
        <fullName evidence="4">Transporter</fullName>
    </recommendedName>
</protein>
<comment type="caution">
    <text evidence="2">The sequence shown here is derived from an EMBL/GenBank/DDBJ whole genome shotgun (WGS) entry which is preliminary data.</text>
</comment>
<proteinExistence type="predicted"/>
<organism evidence="2 3">
    <name type="scientific">Prosthecochloris vibrioformis</name>
    <name type="common">Chlorobium vibrioforme</name>
    <dbReference type="NCBI Taxonomy" id="1098"/>
    <lineage>
        <taxon>Bacteria</taxon>
        <taxon>Pseudomonadati</taxon>
        <taxon>Chlorobiota</taxon>
        <taxon>Chlorobiia</taxon>
        <taxon>Chlorobiales</taxon>
        <taxon>Chlorobiaceae</taxon>
        <taxon>Prosthecochloris</taxon>
    </lineage>
</organism>
<dbReference type="EMBL" id="VDCI01000001">
    <property type="protein sequence ID" value="TNJ37972.1"/>
    <property type="molecule type" value="Genomic_DNA"/>
</dbReference>
<accession>A0A5C4S463</accession>
<sequence>MKHFVQACIASSLLLSSPVFASFEGTLSDARDTAMGESTVAAKGSPLAAFNNPASLPGHTTPGAACSFHVPFIKDITTLQGAISIPLGHNGVTGALSLERFGSGAYRESRIVISLASPVSSAIDAGISASRLSRSIQGFSEDATIGIDLGIQADLLENLRFGATIFNVNSPGIGSSNEKIHPRKEAGIAWNPSRQLLLTSSVEQLTPGNNLKLHYGTEYAVTGNLSLRMGLSSDPAVVSGGAGFSLGKLKAEAAVKKHPDLEDPAMSFTVSGYL</sequence>
<evidence type="ECO:0000256" key="1">
    <source>
        <dbReference type="SAM" id="SignalP"/>
    </source>
</evidence>
<dbReference type="AlphaFoldDB" id="A0A5C4S463"/>
<evidence type="ECO:0000313" key="3">
    <source>
        <dbReference type="Proteomes" id="UP000309544"/>
    </source>
</evidence>
<dbReference type="Gene3D" id="2.40.160.60">
    <property type="entry name" value="Outer membrane protein transport protein (OMPP1/FadL/TodX)"/>
    <property type="match status" value="1"/>
</dbReference>
<evidence type="ECO:0008006" key="4">
    <source>
        <dbReference type="Google" id="ProtNLM"/>
    </source>
</evidence>
<feature type="signal peptide" evidence="1">
    <location>
        <begin position="1"/>
        <end position="21"/>
    </location>
</feature>
<keyword evidence="3" id="KW-1185">Reference proteome</keyword>
<feature type="chain" id="PRO_5022763221" description="Transporter" evidence="1">
    <location>
        <begin position="22"/>
        <end position="274"/>
    </location>
</feature>
<dbReference type="SUPFAM" id="SSF56935">
    <property type="entry name" value="Porins"/>
    <property type="match status" value="1"/>
</dbReference>
<gene>
    <name evidence="2" type="ORF">FGF68_01995</name>
</gene>
<reference evidence="2 3" key="1">
    <citation type="submission" date="2019-05" db="EMBL/GenBank/DDBJ databases">
        <title>Draft Whole-Genome sequence of the green sulfur bacterium Prosthecochloris vibrioformis DSM 260.</title>
        <authorList>
            <person name="Meyer T.E."/>
            <person name="Kyndt J.A."/>
        </authorList>
    </citation>
    <scope>NUCLEOTIDE SEQUENCE [LARGE SCALE GENOMIC DNA]</scope>
    <source>
        <strain evidence="2 3">DSM 260</strain>
    </source>
</reference>
<name>A0A5C4S463_PROVB</name>
<dbReference type="RefSeq" id="WP_068867800.1">
    <property type="nucleotide sequence ID" value="NZ_VDCI01000001.1"/>
</dbReference>
<dbReference type="Proteomes" id="UP000309544">
    <property type="component" value="Unassembled WGS sequence"/>
</dbReference>
<keyword evidence="1" id="KW-0732">Signal</keyword>
<evidence type="ECO:0000313" key="2">
    <source>
        <dbReference type="EMBL" id="TNJ37972.1"/>
    </source>
</evidence>